<evidence type="ECO:0000313" key="2">
    <source>
        <dbReference type="Proteomes" id="UP000255277"/>
    </source>
</evidence>
<name>A0A380FII4_STAGA</name>
<accession>A0A380FII4</accession>
<dbReference type="InterPro" id="IPR032561">
    <property type="entry name" value="DUF4930"/>
</dbReference>
<evidence type="ECO:0000313" key="1">
    <source>
        <dbReference type="EMBL" id="SUM33429.1"/>
    </source>
</evidence>
<proteinExistence type="predicted"/>
<protein>
    <submittedName>
        <fullName evidence="1">Uncharacterized protein</fullName>
    </submittedName>
</protein>
<gene>
    <name evidence="1" type="ORF">NCTC12195_02890</name>
</gene>
<sequence length="55" mass="6456">MGYNDKYLAGQRGDQFIIYKFGSDSIRVYKTEIEMQQDLNKLGQHIELRPPSSFE</sequence>
<dbReference type="Proteomes" id="UP000255277">
    <property type="component" value="Unassembled WGS sequence"/>
</dbReference>
<reference evidence="1 2" key="1">
    <citation type="submission" date="2018-06" db="EMBL/GenBank/DDBJ databases">
        <authorList>
            <consortium name="Pathogen Informatics"/>
            <person name="Doyle S."/>
        </authorList>
    </citation>
    <scope>NUCLEOTIDE SEQUENCE [LARGE SCALE GENOMIC DNA]</scope>
    <source>
        <strain evidence="1 2">NCTC12195</strain>
    </source>
</reference>
<dbReference type="AlphaFoldDB" id="A0A380FII4"/>
<dbReference type="Pfam" id="PF16284">
    <property type="entry name" value="DUF4930"/>
    <property type="match status" value="1"/>
</dbReference>
<organism evidence="1 2">
    <name type="scientific">Staphylococcus gallinarum</name>
    <dbReference type="NCBI Taxonomy" id="1293"/>
    <lineage>
        <taxon>Bacteria</taxon>
        <taxon>Bacillati</taxon>
        <taxon>Bacillota</taxon>
        <taxon>Bacilli</taxon>
        <taxon>Bacillales</taxon>
        <taxon>Staphylococcaceae</taxon>
        <taxon>Staphylococcus</taxon>
    </lineage>
</organism>
<dbReference type="EMBL" id="UHDK01000001">
    <property type="protein sequence ID" value="SUM33429.1"/>
    <property type="molecule type" value="Genomic_DNA"/>
</dbReference>